<feature type="region of interest" description="Disordered" evidence="2">
    <location>
        <begin position="1"/>
        <end position="52"/>
    </location>
</feature>
<dbReference type="GO" id="GO:0007059">
    <property type="term" value="P:chromosome segregation"/>
    <property type="evidence" value="ECO:0007669"/>
    <property type="project" value="InterPro"/>
</dbReference>
<proteinExistence type="predicted"/>
<feature type="compositionally biased region" description="Pro residues" evidence="2">
    <location>
        <begin position="246"/>
        <end position="255"/>
    </location>
</feature>
<keyword evidence="4" id="KW-1185">Reference proteome</keyword>
<gene>
    <name evidence="3" type="ORF">QCA50_016809</name>
</gene>
<feature type="compositionally biased region" description="Polar residues" evidence="2">
    <location>
        <begin position="194"/>
        <end position="220"/>
    </location>
</feature>
<feature type="compositionally biased region" description="Basic residues" evidence="2">
    <location>
        <begin position="130"/>
        <end position="142"/>
    </location>
</feature>
<reference evidence="3 4" key="1">
    <citation type="submission" date="2022-09" db="EMBL/GenBank/DDBJ databases">
        <authorList>
            <person name="Palmer J.M."/>
        </authorList>
    </citation>
    <scope>NUCLEOTIDE SEQUENCE [LARGE SCALE GENOMIC DNA]</scope>
    <source>
        <strain evidence="3 4">DSM 7382</strain>
    </source>
</reference>
<evidence type="ECO:0000313" key="3">
    <source>
        <dbReference type="EMBL" id="KAK7680084.1"/>
    </source>
</evidence>
<feature type="compositionally biased region" description="Polar residues" evidence="2">
    <location>
        <begin position="8"/>
        <end position="17"/>
    </location>
</feature>
<dbReference type="Proteomes" id="UP001385951">
    <property type="component" value="Unassembled WGS sequence"/>
</dbReference>
<dbReference type="PANTHER" id="PTHR14778:SF2">
    <property type="entry name" value="KINETOCHORE-ASSOCIATED PROTEIN DSN1 HOMOLOG"/>
    <property type="match status" value="1"/>
</dbReference>
<dbReference type="GO" id="GO:0051301">
    <property type="term" value="P:cell division"/>
    <property type="evidence" value="ECO:0007669"/>
    <property type="project" value="InterPro"/>
</dbReference>
<sequence>MPPKKKQAQASKSTNRPVNGGGKNEGESSKSKAKNKGQQNKTNSKKKKVQADLDFYSDIDKEYNSGQSKPNRSLILGKENVNPRRQSLLTTDRILRCSHQARLLRNRSFEEDEGFIYKRSQEVDNGKPTSKPKPKPKPKASKAKPSNANNKTTKLSLKQSRVFNKKLPIYQLMKMIVYILKTPEETTKPPSKTNGKAGSNLEPQLSSPIRSPSTYKNYSNAFDDDHFSSDGYSEEVSHHKIELAPESPPSPPIPRPTTANLKKRTKHSDTNRTTKRRASYHNRGKRILSIGNGYVGEPHEQIDPKEYYKFLDDSMPDPNRMRQLLVWCFKKTLQRHDEQQEQQSPSAETVKGITKVIGEEFLEGLTNGKISTSWYNRQDDDDQYNQVMRPVVPNPLNESNEENIKIFEDKLIQLQQEKREWHQAYKDAITPVSKMKLSLIEEKDQSQEDLRDYLKEKVTAASDVDFQLIDS</sequence>
<evidence type="ECO:0000313" key="4">
    <source>
        <dbReference type="Proteomes" id="UP001385951"/>
    </source>
</evidence>
<name>A0AAW0FKK0_9APHY</name>
<protein>
    <recommendedName>
        <fullName evidence="5">Kinetochore protein mis13</fullName>
    </recommendedName>
</protein>
<evidence type="ECO:0008006" key="5">
    <source>
        <dbReference type="Google" id="ProtNLM"/>
    </source>
</evidence>
<feature type="compositionally biased region" description="Low complexity" evidence="2">
    <location>
        <begin position="143"/>
        <end position="154"/>
    </location>
</feature>
<feature type="coiled-coil region" evidence="1">
    <location>
        <begin position="397"/>
        <end position="456"/>
    </location>
</feature>
<feature type="region of interest" description="Disordered" evidence="2">
    <location>
        <begin position="185"/>
        <end position="279"/>
    </location>
</feature>
<dbReference type="GO" id="GO:0000444">
    <property type="term" value="C:MIS12/MIND type complex"/>
    <property type="evidence" value="ECO:0007669"/>
    <property type="project" value="InterPro"/>
</dbReference>
<keyword evidence="1" id="KW-0175">Coiled coil</keyword>
<accession>A0AAW0FKK0</accession>
<evidence type="ECO:0000256" key="1">
    <source>
        <dbReference type="SAM" id="Coils"/>
    </source>
</evidence>
<comment type="caution">
    <text evidence="3">The sequence shown here is derived from an EMBL/GenBank/DDBJ whole genome shotgun (WGS) entry which is preliminary data.</text>
</comment>
<dbReference type="PANTHER" id="PTHR14778">
    <property type="entry name" value="KINETOCHORE-ASSOCIATED PROTEIN DSN1 HOMOLOG"/>
    <property type="match status" value="1"/>
</dbReference>
<dbReference type="EMBL" id="JASBNA010000052">
    <property type="protein sequence ID" value="KAK7680084.1"/>
    <property type="molecule type" value="Genomic_DNA"/>
</dbReference>
<feature type="region of interest" description="Disordered" evidence="2">
    <location>
        <begin position="115"/>
        <end position="159"/>
    </location>
</feature>
<dbReference type="InterPro" id="IPR013218">
    <property type="entry name" value="Dsn1/Mis13"/>
</dbReference>
<organism evidence="3 4">
    <name type="scientific">Cerrena zonata</name>
    <dbReference type="NCBI Taxonomy" id="2478898"/>
    <lineage>
        <taxon>Eukaryota</taxon>
        <taxon>Fungi</taxon>
        <taxon>Dikarya</taxon>
        <taxon>Basidiomycota</taxon>
        <taxon>Agaricomycotina</taxon>
        <taxon>Agaricomycetes</taxon>
        <taxon>Polyporales</taxon>
        <taxon>Cerrenaceae</taxon>
        <taxon>Cerrena</taxon>
    </lineage>
</organism>
<dbReference type="AlphaFoldDB" id="A0AAW0FKK0"/>
<feature type="compositionally biased region" description="Basic and acidic residues" evidence="2">
    <location>
        <begin position="115"/>
        <end position="125"/>
    </location>
</feature>
<evidence type="ECO:0000256" key="2">
    <source>
        <dbReference type="SAM" id="MobiDB-lite"/>
    </source>
</evidence>
<dbReference type="Pfam" id="PF08202">
    <property type="entry name" value="MIS13"/>
    <property type="match status" value="1"/>
</dbReference>